<reference evidence="1 2" key="1">
    <citation type="journal article" date="2018" name="PLoS Genet.">
        <title>Population sequencing reveals clonal diversity and ancestral inbreeding in the grapevine cultivar Chardonnay.</title>
        <authorList>
            <person name="Roach M.J."/>
            <person name="Johnson D.L."/>
            <person name="Bohlmann J."/>
            <person name="van Vuuren H.J."/>
            <person name="Jones S.J."/>
            <person name="Pretorius I.S."/>
            <person name="Schmidt S.A."/>
            <person name="Borneman A.R."/>
        </authorList>
    </citation>
    <scope>NUCLEOTIDE SEQUENCE [LARGE SCALE GENOMIC DNA]</scope>
    <source>
        <strain evidence="2">cv. Chardonnay</strain>
        <tissue evidence="1">Leaf</tissue>
    </source>
</reference>
<dbReference type="EMBL" id="QGNW01000033">
    <property type="protein sequence ID" value="RVX10694.1"/>
    <property type="molecule type" value="Genomic_DNA"/>
</dbReference>
<dbReference type="AlphaFoldDB" id="A0A438JP35"/>
<evidence type="ECO:0000313" key="2">
    <source>
        <dbReference type="Proteomes" id="UP000288805"/>
    </source>
</evidence>
<protein>
    <submittedName>
        <fullName evidence="1">Uncharacterized protein</fullName>
    </submittedName>
</protein>
<name>A0A438JP35_VITVI</name>
<organism evidence="1 2">
    <name type="scientific">Vitis vinifera</name>
    <name type="common">Grape</name>
    <dbReference type="NCBI Taxonomy" id="29760"/>
    <lineage>
        <taxon>Eukaryota</taxon>
        <taxon>Viridiplantae</taxon>
        <taxon>Streptophyta</taxon>
        <taxon>Embryophyta</taxon>
        <taxon>Tracheophyta</taxon>
        <taxon>Spermatophyta</taxon>
        <taxon>Magnoliopsida</taxon>
        <taxon>eudicotyledons</taxon>
        <taxon>Gunneridae</taxon>
        <taxon>Pentapetalae</taxon>
        <taxon>rosids</taxon>
        <taxon>Vitales</taxon>
        <taxon>Vitaceae</taxon>
        <taxon>Viteae</taxon>
        <taxon>Vitis</taxon>
    </lineage>
</organism>
<dbReference type="Proteomes" id="UP000288805">
    <property type="component" value="Unassembled WGS sequence"/>
</dbReference>
<accession>A0A438JP35</accession>
<comment type="caution">
    <text evidence="1">The sequence shown here is derived from an EMBL/GenBank/DDBJ whole genome shotgun (WGS) entry which is preliminary data.</text>
</comment>
<proteinExistence type="predicted"/>
<gene>
    <name evidence="1" type="ORF">CK203_018285</name>
</gene>
<sequence length="54" mass="6207">MATVWRKRKEHLPATCSQVANKIHFVKLPKSWCSGKKFISVIARLPDDKRDAIT</sequence>
<evidence type="ECO:0000313" key="1">
    <source>
        <dbReference type="EMBL" id="RVX10694.1"/>
    </source>
</evidence>